<dbReference type="PANTHER" id="PTHR11071">
    <property type="entry name" value="PEPTIDYL-PROLYL CIS-TRANS ISOMERASE"/>
    <property type="match status" value="1"/>
</dbReference>
<evidence type="ECO:0000313" key="7">
    <source>
        <dbReference type="Proteomes" id="UP000095751"/>
    </source>
</evidence>
<dbReference type="GO" id="GO:0005737">
    <property type="term" value="C:cytoplasm"/>
    <property type="evidence" value="ECO:0007669"/>
    <property type="project" value="TreeGrafter"/>
</dbReference>
<dbReference type="InterPro" id="IPR029000">
    <property type="entry name" value="Cyclophilin-like_dom_sf"/>
</dbReference>
<keyword evidence="3 4" id="KW-0413">Isomerase</keyword>
<name>A0A1E7EL81_9STRA</name>
<protein>
    <recommendedName>
        <fullName evidence="4">Peptidyl-prolyl cis-trans isomerase</fullName>
        <shortName evidence="4">PPIase</shortName>
        <ecNumber evidence="4">5.2.1.8</ecNumber>
    </recommendedName>
</protein>
<sequence>MFRKLESKYVVKTTTTTAASQFPEPSGNGPKCFIEFTIDGDDKNPRRVVVKLYEDKVPLTTNNFKGLCTGGITDRKASSGQPLRYLNSKIHRIVPGFCIQMGDYTTGDGRGGQSIYELNSKHGDGWGKFKDETNGFMNHSKKGLLSMANSGKNTNSSQFFFTLRPVQYLNGKHVVFGEVIDGMDTLYEIEKLKTDQKTQRPLKSVTISNCGII</sequence>
<dbReference type="GO" id="GO:0016018">
    <property type="term" value="F:cyclosporin A binding"/>
    <property type="evidence" value="ECO:0007669"/>
    <property type="project" value="TreeGrafter"/>
</dbReference>
<organism evidence="6 7">
    <name type="scientific">Fragilariopsis cylindrus CCMP1102</name>
    <dbReference type="NCBI Taxonomy" id="635003"/>
    <lineage>
        <taxon>Eukaryota</taxon>
        <taxon>Sar</taxon>
        <taxon>Stramenopiles</taxon>
        <taxon>Ochrophyta</taxon>
        <taxon>Bacillariophyta</taxon>
        <taxon>Bacillariophyceae</taxon>
        <taxon>Bacillariophycidae</taxon>
        <taxon>Bacillariales</taxon>
        <taxon>Bacillariaceae</taxon>
        <taxon>Fragilariopsis</taxon>
    </lineage>
</organism>
<dbReference type="GO" id="GO:0003755">
    <property type="term" value="F:peptidyl-prolyl cis-trans isomerase activity"/>
    <property type="evidence" value="ECO:0007669"/>
    <property type="project" value="UniProtKB-UniRule"/>
</dbReference>
<dbReference type="Proteomes" id="UP000095751">
    <property type="component" value="Unassembled WGS sequence"/>
</dbReference>
<dbReference type="EC" id="5.2.1.8" evidence="4"/>
<dbReference type="InterPro" id="IPR002130">
    <property type="entry name" value="Cyclophilin-type_PPIase_dom"/>
</dbReference>
<dbReference type="EMBL" id="KV784405">
    <property type="protein sequence ID" value="OEU06670.1"/>
    <property type="molecule type" value="Genomic_DNA"/>
</dbReference>
<keyword evidence="7" id="KW-1185">Reference proteome</keyword>
<dbReference type="SUPFAM" id="SSF50891">
    <property type="entry name" value="Cyclophilin-like"/>
    <property type="match status" value="1"/>
</dbReference>
<reference evidence="6 7" key="1">
    <citation type="submission" date="2016-09" db="EMBL/GenBank/DDBJ databases">
        <title>Extensive genetic diversity and differential bi-allelic expression allows diatom success in the polar Southern Ocean.</title>
        <authorList>
            <consortium name="DOE Joint Genome Institute"/>
            <person name="Mock T."/>
            <person name="Otillar R.P."/>
            <person name="Strauss J."/>
            <person name="Dupont C."/>
            <person name="Frickenhaus S."/>
            <person name="Maumus F."/>
            <person name="Mcmullan M."/>
            <person name="Sanges R."/>
            <person name="Schmutz J."/>
            <person name="Toseland A."/>
            <person name="Valas R."/>
            <person name="Veluchamy A."/>
            <person name="Ward B.J."/>
            <person name="Allen A."/>
            <person name="Barry K."/>
            <person name="Falciatore A."/>
            <person name="Ferrante M."/>
            <person name="Fortunato A.E."/>
            <person name="Gloeckner G."/>
            <person name="Gruber A."/>
            <person name="Hipkin R."/>
            <person name="Janech M."/>
            <person name="Kroth P."/>
            <person name="Leese F."/>
            <person name="Lindquist E."/>
            <person name="Lyon B.R."/>
            <person name="Martin J."/>
            <person name="Mayer C."/>
            <person name="Parker M."/>
            <person name="Quesneville H."/>
            <person name="Raymond J."/>
            <person name="Uhlig C."/>
            <person name="Valentin K.U."/>
            <person name="Worden A.Z."/>
            <person name="Armbrust E.V."/>
            <person name="Bowler C."/>
            <person name="Green B."/>
            <person name="Moulton V."/>
            <person name="Van Oosterhout C."/>
            <person name="Grigoriev I."/>
        </authorList>
    </citation>
    <scope>NUCLEOTIDE SEQUENCE [LARGE SCALE GENOMIC DNA]</scope>
    <source>
        <strain evidence="6 7">CCMP1102</strain>
    </source>
</reference>
<comment type="function">
    <text evidence="4">PPIases accelerate the folding of proteins. It catalyzes the cis-trans isomerization of proline imidic peptide bonds in oligopeptides.</text>
</comment>
<dbReference type="PROSITE" id="PS50072">
    <property type="entry name" value="CSA_PPIASE_2"/>
    <property type="match status" value="1"/>
</dbReference>
<evidence type="ECO:0000256" key="1">
    <source>
        <dbReference type="ARBA" id="ARBA00000971"/>
    </source>
</evidence>
<gene>
    <name evidence="6" type="ORF">FRACYDRAFT_200530</name>
</gene>
<feature type="domain" description="PPIase cyclophilin-type" evidence="5">
    <location>
        <begin position="35"/>
        <end position="212"/>
    </location>
</feature>
<dbReference type="Pfam" id="PF00160">
    <property type="entry name" value="Pro_isomerase"/>
    <property type="match status" value="1"/>
</dbReference>
<proteinExistence type="inferred from homology"/>
<dbReference type="PANTHER" id="PTHR11071:SF561">
    <property type="entry name" value="PEPTIDYL-PROLYL CIS-TRANS ISOMERASE D-RELATED"/>
    <property type="match status" value="1"/>
</dbReference>
<dbReference type="InterPro" id="IPR024936">
    <property type="entry name" value="Cyclophilin-type_PPIase"/>
</dbReference>
<evidence type="ECO:0000256" key="2">
    <source>
        <dbReference type="ARBA" id="ARBA00023110"/>
    </source>
</evidence>
<dbReference type="InParanoid" id="A0A1E7EL81"/>
<dbReference type="Gene3D" id="2.40.100.10">
    <property type="entry name" value="Cyclophilin-like"/>
    <property type="match status" value="1"/>
</dbReference>
<comment type="catalytic activity">
    <reaction evidence="1 4">
        <text>[protein]-peptidylproline (omega=180) = [protein]-peptidylproline (omega=0)</text>
        <dbReference type="Rhea" id="RHEA:16237"/>
        <dbReference type="Rhea" id="RHEA-COMP:10747"/>
        <dbReference type="Rhea" id="RHEA-COMP:10748"/>
        <dbReference type="ChEBI" id="CHEBI:83833"/>
        <dbReference type="ChEBI" id="CHEBI:83834"/>
        <dbReference type="EC" id="5.2.1.8"/>
    </reaction>
</comment>
<dbReference type="PIRSF" id="PIRSF001467">
    <property type="entry name" value="Peptidylpro_ismrse"/>
    <property type="match status" value="1"/>
</dbReference>
<dbReference type="AlphaFoldDB" id="A0A1E7EL81"/>
<feature type="non-terminal residue" evidence="6">
    <location>
        <position position="213"/>
    </location>
</feature>
<dbReference type="PRINTS" id="PR00153">
    <property type="entry name" value="CSAPPISMRASE"/>
</dbReference>
<evidence type="ECO:0000259" key="5">
    <source>
        <dbReference type="PROSITE" id="PS50072"/>
    </source>
</evidence>
<evidence type="ECO:0000256" key="3">
    <source>
        <dbReference type="ARBA" id="ARBA00023235"/>
    </source>
</evidence>
<dbReference type="OrthoDB" id="193499at2759"/>
<evidence type="ECO:0000256" key="4">
    <source>
        <dbReference type="RuleBase" id="RU363019"/>
    </source>
</evidence>
<dbReference type="KEGG" id="fcy:FRACYDRAFT_200530"/>
<dbReference type="FunFam" id="2.40.100.10:FF:000025">
    <property type="entry name" value="Peptidyl-prolyl cis-trans isomerase CYP19-2"/>
    <property type="match status" value="1"/>
</dbReference>
<keyword evidence="2 4" id="KW-0697">Rotamase</keyword>
<dbReference type="GO" id="GO:0006457">
    <property type="term" value="P:protein folding"/>
    <property type="evidence" value="ECO:0007669"/>
    <property type="project" value="TreeGrafter"/>
</dbReference>
<accession>A0A1E7EL81</accession>
<evidence type="ECO:0000313" key="6">
    <source>
        <dbReference type="EMBL" id="OEU06670.1"/>
    </source>
</evidence>
<comment type="similarity">
    <text evidence="4">Belongs to the cyclophilin-type PPIase family.</text>
</comment>